<dbReference type="EMBL" id="HBIC01024419">
    <property type="protein sequence ID" value="CAE0283250.1"/>
    <property type="molecule type" value="Transcribed_RNA"/>
</dbReference>
<evidence type="ECO:0000256" key="2">
    <source>
        <dbReference type="ARBA" id="ARBA00022630"/>
    </source>
</evidence>
<evidence type="ECO:0000256" key="1">
    <source>
        <dbReference type="ARBA" id="ARBA00001917"/>
    </source>
</evidence>
<gene>
    <name evidence="7" type="ORF">SELO1098_LOCUS12084</name>
</gene>
<dbReference type="PANTHER" id="PTHR33798:SF5">
    <property type="entry name" value="FLAVIN REDUCTASE LIKE DOMAIN-CONTAINING PROTEIN"/>
    <property type="match status" value="1"/>
</dbReference>
<sequence>MSSWYLESANHTSGPYPPDQNEFELAGLTALPSEVVKPPRVAESAVQFECEVVDIQPRLNDDGIHTVSVVTARVVRFHVHEEVLTEESAGKLNKPVVDWAKLQPVGRLGGDIYTVVQNGIDIPRPR</sequence>
<feature type="domain" description="Flavin reductase like" evidence="6">
    <location>
        <begin position="6"/>
        <end position="86"/>
    </location>
</feature>
<proteinExistence type="inferred from homology"/>
<comment type="cofactor">
    <cofactor evidence="1">
        <name>FMN</name>
        <dbReference type="ChEBI" id="CHEBI:58210"/>
    </cofactor>
</comment>
<dbReference type="GO" id="GO:0010181">
    <property type="term" value="F:FMN binding"/>
    <property type="evidence" value="ECO:0007669"/>
    <property type="project" value="InterPro"/>
</dbReference>
<comment type="similarity">
    <text evidence="4">Belongs to the flavoredoxin family.</text>
</comment>
<organism evidence="7">
    <name type="scientific">Spumella elongata</name>
    <dbReference type="NCBI Taxonomy" id="89044"/>
    <lineage>
        <taxon>Eukaryota</taxon>
        <taxon>Sar</taxon>
        <taxon>Stramenopiles</taxon>
        <taxon>Ochrophyta</taxon>
        <taxon>Chrysophyceae</taxon>
        <taxon>Chromulinales</taxon>
        <taxon>Chromulinaceae</taxon>
        <taxon>Spumella</taxon>
    </lineage>
</organism>
<keyword evidence="3" id="KW-0288">FMN</keyword>
<evidence type="ECO:0000256" key="5">
    <source>
        <dbReference type="SAM" id="MobiDB-lite"/>
    </source>
</evidence>
<evidence type="ECO:0000256" key="4">
    <source>
        <dbReference type="ARBA" id="ARBA00038054"/>
    </source>
</evidence>
<feature type="region of interest" description="Disordered" evidence="5">
    <location>
        <begin position="1"/>
        <end position="21"/>
    </location>
</feature>
<dbReference type="InterPro" id="IPR002563">
    <property type="entry name" value="Flavin_Rdtase-like_dom"/>
</dbReference>
<dbReference type="Gene3D" id="2.30.110.10">
    <property type="entry name" value="Electron Transport, Fmn-binding Protein, Chain A"/>
    <property type="match status" value="1"/>
</dbReference>
<protein>
    <recommendedName>
        <fullName evidence="6">Flavin reductase like domain-containing protein</fullName>
    </recommendedName>
</protein>
<keyword evidence="2" id="KW-0285">Flavoprotein</keyword>
<dbReference type="InterPro" id="IPR012349">
    <property type="entry name" value="Split_barrel_FMN-bd"/>
</dbReference>
<accession>A0A7S3M4Z5</accession>
<dbReference type="PANTHER" id="PTHR33798">
    <property type="entry name" value="FLAVOPROTEIN OXYGENASE"/>
    <property type="match status" value="1"/>
</dbReference>
<evidence type="ECO:0000259" key="6">
    <source>
        <dbReference type="Pfam" id="PF01613"/>
    </source>
</evidence>
<name>A0A7S3M4Z5_9STRA</name>
<dbReference type="AlphaFoldDB" id="A0A7S3M4Z5"/>
<feature type="compositionally biased region" description="Polar residues" evidence="5">
    <location>
        <begin position="1"/>
        <end position="13"/>
    </location>
</feature>
<evidence type="ECO:0000256" key="3">
    <source>
        <dbReference type="ARBA" id="ARBA00022643"/>
    </source>
</evidence>
<dbReference type="SUPFAM" id="SSF50475">
    <property type="entry name" value="FMN-binding split barrel"/>
    <property type="match status" value="1"/>
</dbReference>
<reference evidence="7" key="1">
    <citation type="submission" date="2021-01" db="EMBL/GenBank/DDBJ databases">
        <authorList>
            <person name="Corre E."/>
            <person name="Pelletier E."/>
            <person name="Niang G."/>
            <person name="Scheremetjew M."/>
            <person name="Finn R."/>
            <person name="Kale V."/>
            <person name="Holt S."/>
            <person name="Cochrane G."/>
            <person name="Meng A."/>
            <person name="Brown T."/>
            <person name="Cohen L."/>
        </authorList>
    </citation>
    <scope>NUCLEOTIDE SEQUENCE</scope>
    <source>
        <strain evidence="7">CCAP 955/1</strain>
    </source>
</reference>
<dbReference type="Pfam" id="PF01613">
    <property type="entry name" value="Flavin_Reduct"/>
    <property type="match status" value="1"/>
</dbReference>
<evidence type="ECO:0000313" key="7">
    <source>
        <dbReference type="EMBL" id="CAE0283250.1"/>
    </source>
</evidence>